<proteinExistence type="predicted"/>
<dbReference type="AlphaFoldDB" id="A0A1T2L8A1"/>
<gene>
    <name evidence="1" type="ORF">BOW53_04210</name>
</gene>
<protein>
    <submittedName>
        <fullName evidence="1">Uncharacterized protein</fullName>
    </submittedName>
</protein>
<dbReference type="RefSeq" id="WP_135622016.1">
    <property type="nucleotide sequence ID" value="NZ_MPRL01000011.1"/>
</dbReference>
<evidence type="ECO:0000313" key="2">
    <source>
        <dbReference type="Proteomes" id="UP000191110"/>
    </source>
</evidence>
<dbReference type="EMBL" id="MPRL01000011">
    <property type="protein sequence ID" value="OOZ41327.1"/>
    <property type="molecule type" value="Genomic_DNA"/>
</dbReference>
<accession>A0A1T2L8A1</accession>
<keyword evidence="2" id="KW-1185">Reference proteome</keyword>
<reference evidence="1 2" key="1">
    <citation type="submission" date="2016-11" db="EMBL/GenBank/DDBJ databases">
        <title>Mixed transmission modes and dynamic genome evolution in an obligate animal-bacterial symbiosis.</title>
        <authorList>
            <person name="Russell S.L."/>
            <person name="Corbett-Detig R.B."/>
            <person name="Cavanaugh C.M."/>
        </authorList>
    </citation>
    <scope>NUCLEOTIDE SEQUENCE [LARGE SCALE GENOMIC DNA]</scope>
    <source>
        <strain evidence="1">Sveles-Q1</strain>
    </source>
</reference>
<evidence type="ECO:0000313" key="1">
    <source>
        <dbReference type="EMBL" id="OOZ41327.1"/>
    </source>
</evidence>
<sequence length="191" mass="22524">MYEQWFEYAKASPLGYPKEFGDLEQFKTFKEWWDHPDYGFELFCEPYIGDPVQLLDRFPKKKLDNHLYLSIDLSVTPSRSLQMLKNLIKKHEEEHNYTPASRARFQPSMPLQFIKPQKLATYLKTWHCLENEGLSRIETAIKMGFIPPEPPKDSRGQAWYLGAIHSAERKVTRHKRSVTDAFKQIKKGTFP</sequence>
<comment type="caution">
    <text evidence="1">The sequence shown here is derived from an EMBL/GenBank/DDBJ whole genome shotgun (WGS) entry which is preliminary data.</text>
</comment>
<organism evidence="1 2">
    <name type="scientific">Solemya pervernicosa gill symbiont</name>
    <dbReference type="NCBI Taxonomy" id="642797"/>
    <lineage>
        <taxon>Bacteria</taxon>
        <taxon>Pseudomonadati</taxon>
        <taxon>Pseudomonadota</taxon>
        <taxon>Gammaproteobacteria</taxon>
        <taxon>sulfur-oxidizing symbionts</taxon>
    </lineage>
</organism>
<dbReference type="Proteomes" id="UP000191110">
    <property type="component" value="Unassembled WGS sequence"/>
</dbReference>
<name>A0A1T2L8A1_9GAMM</name>